<evidence type="ECO:0000256" key="1">
    <source>
        <dbReference type="SAM" id="MobiDB-lite"/>
    </source>
</evidence>
<comment type="caution">
    <text evidence="2">The sequence shown here is derived from an EMBL/GenBank/DDBJ whole genome shotgun (WGS) entry which is preliminary data.</text>
</comment>
<dbReference type="OrthoDB" id="10018316at2759"/>
<feature type="compositionally biased region" description="Basic and acidic residues" evidence="1">
    <location>
        <begin position="1"/>
        <end position="21"/>
    </location>
</feature>
<evidence type="ECO:0000313" key="3">
    <source>
        <dbReference type="Proteomes" id="UP001152795"/>
    </source>
</evidence>
<organism evidence="2 3">
    <name type="scientific">Paramuricea clavata</name>
    <name type="common">Red gorgonian</name>
    <name type="synonym">Violescent sea-whip</name>
    <dbReference type="NCBI Taxonomy" id="317549"/>
    <lineage>
        <taxon>Eukaryota</taxon>
        <taxon>Metazoa</taxon>
        <taxon>Cnidaria</taxon>
        <taxon>Anthozoa</taxon>
        <taxon>Octocorallia</taxon>
        <taxon>Malacalcyonacea</taxon>
        <taxon>Plexauridae</taxon>
        <taxon>Paramuricea</taxon>
    </lineage>
</organism>
<feature type="region of interest" description="Disordered" evidence="1">
    <location>
        <begin position="1"/>
        <end position="28"/>
    </location>
</feature>
<name>A0A6S7KBK7_PARCT</name>
<sequence>EKTAVENKVTERNSKLEEAKTAQDQIMKQNENLEEKLKLKENELKEMEQVKINLETQISSLEKDVENERIHREKAVDEMNEKEKMLIGKKLEVANQLETLETSLAKAKEDLEDNKEAGKRAQNILKTEMDNLSEKLKSERETGEQLKLKLDDTESRLNTKLAAANENLVSARNDVAKCEEKMKGLEDLVKQKETQHFELKGEMAVLEATIENNHDEKRSLLER</sequence>
<protein>
    <submittedName>
        <fullName evidence="2">Uncharacterized protein</fullName>
    </submittedName>
</protein>
<dbReference type="EMBL" id="CACRXK020030770">
    <property type="protein sequence ID" value="CAB4042765.1"/>
    <property type="molecule type" value="Genomic_DNA"/>
</dbReference>
<dbReference type="AlphaFoldDB" id="A0A6S7KBK7"/>
<keyword evidence="3" id="KW-1185">Reference proteome</keyword>
<proteinExistence type="predicted"/>
<dbReference type="Proteomes" id="UP001152795">
    <property type="component" value="Unassembled WGS sequence"/>
</dbReference>
<gene>
    <name evidence="2" type="ORF">PACLA_8A061392</name>
</gene>
<reference evidence="2" key="1">
    <citation type="submission" date="2020-04" db="EMBL/GenBank/DDBJ databases">
        <authorList>
            <person name="Alioto T."/>
            <person name="Alioto T."/>
            <person name="Gomez Garrido J."/>
        </authorList>
    </citation>
    <scope>NUCLEOTIDE SEQUENCE</scope>
    <source>
        <strain evidence="2">A484AB</strain>
    </source>
</reference>
<feature type="non-terminal residue" evidence="2">
    <location>
        <position position="1"/>
    </location>
</feature>
<accession>A0A6S7KBK7</accession>
<evidence type="ECO:0000313" key="2">
    <source>
        <dbReference type="EMBL" id="CAB4042765.1"/>
    </source>
</evidence>